<name>A0A2A2KVP0_9BILA</name>
<evidence type="ECO:0000313" key="2">
    <source>
        <dbReference type="EMBL" id="PAV77972.1"/>
    </source>
</evidence>
<dbReference type="AlphaFoldDB" id="A0A2A2KVP0"/>
<feature type="compositionally biased region" description="Polar residues" evidence="1">
    <location>
        <begin position="1"/>
        <end position="10"/>
    </location>
</feature>
<accession>A0A2A2KVP0</accession>
<protein>
    <submittedName>
        <fullName evidence="2">Uncharacterized protein</fullName>
    </submittedName>
</protein>
<feature type="compositionally biased region" description="Polar residues" evidence="1">
    <location>
        <begin position="67"/>
        <end position="87"/>
    </location>
</feature>
<feature type="region of interest" description="Disordered" evidence="1">
    <location>
        <begin position="1"/>
        <end position="118"/>
    </location>
</feature>
<evidence type="ECO:0000256" key="1">
    <source>
        <dbReference type="SAM" id="MobiDB-lite"/>
    </source>
</evidence>
<feature type="compositionally biased region" description="Polar residues" evidence="1">
    <location>
        <begin position="17"/>
        <end position="38"/>
    </location>
</feature>
<sequence>MAESTDSWESNAPRIHNLNQSMNRTFDQSLNQSFNQSLRDGDASGRVFFQQVFRAPPPAGPAGGASHMQTDSSGFSIPQLSFEQSNANSRGGNRSRGRGERRPYRYRTGHNRFGGVDN</sequence>
<dbReference type="EMBL" id="LIAE01007629">
    <property type="protein sequence ID" value="PAV77972.1"/>
    <property type="molecule type" value="Genomic_DNA"/>
</dbReference>
<organism evidence="2 3">
    <name type="scientific">Diploscapter pachys</name>
    <dbReference type="NCBI Taxonomy" id="2018661"/>
    <lineage>
        <taxon>Eukaryota</taxon>
        <taxon>Metazoa</taxon>
        <taxon>Ecdysozoa</taxon>
        <taxon>Nematoda</taxon>
        <taxon>Chromadorea</taxon>
        <taxon>Rhabditida</taxon>
        <taxon>Rhabditina</taxon>
        <taxon>Rhabditomorpha</taxon>
        <taxon>Rhabditoidea</taxon>
        <taxon>Rhabditidae</taxon>
        <taxon>Diploscapter</taxon>
    </lineage>
</organism>
<gene>
    <name evidence="2" type="ORF">WR25_04278</name>
</gene>
<reference evidence="2 3" key="1">
    <citation type="journal article" date="2017" name="Curr. Biol.">
        <title>Genome architecture and evolution of a unichromosomal asexual nematode.</title>
        <authorList>
            <person name="Fradin H."/>
            <person name="Zegar C."/>
            <person name="Gutwein M."/>
            <person name="Lucas J."/>
            <person name="Kovtun M."/>
            <person name="Corcoran D."/>
            <person name="Baugh L.R."/>
            <person name="Kiontke K."/>
            <person name="Gunsalus K."/>
            <person name="Fitch D.H."/>
            <person name="Piano F."/>
        </authorList>
    </citation>
    <scope>NUCLEOTIDE SEQUENCE [LARGE SCALE GENOMIC DNA]</scope>
    <source>
        <strain evidence="2">PF1309</strain>
    </source>
</reference>
<evidence type="ECO:0000313" key="3">
    <source>
        <dbReference type="Proteomes" id="UP000218231"/>
    </source>
</evidence>
<proteinExistence type="predicted"/>
<comment type="caution">
    <text evidence="2">The sequence shown here is derived from an EMBL/GenBank/DDBJ whole genome shotgun (WGS) entry which is preliminary data.</text>
</comment>
<dbReference type="Proteomes" id="UP000218231">
    <property type="component" value="Unassembled WGS sequence"/>
</dbReference>
<keyword evidence="3" id="KW-1185">Reference proteome</keyword>